<dbReference type="EMBL" id="CP045503">
    <property type="protein sequence ID" value="QPG58182.1"/>
    <property type="molecule type" value="Genomic_DNA"/>
</dbReference>
<sequence>MQKFKDTYIEDEFEGWDGDTIYKLDDGSKWELISYTYSYSYTYRPKAMIWRDGGRYYLEVVGMPDKQEVREV</sequence>
<name>A0ABX6V9H1_9GAMM</name>
<dbReference type="Proteomes" id="UP000316416">
    <property type="component" value="Chromosome"/>
</dbReference>
<evidence type="ECO:0000313" key="1">
    <source>
        <dbReference type="EMBL" id="QPG58182.1"/>
    </source>
</evidence>
<keyword evidence="2" id="KW-1185">Reference proteome</keyword>
<gene>
    <name evidence="1" type="ORF">FM038_012580</name>
</gene>
<evidence type="ECO:0000313" key="2">
    <source>
        <dbReference type="Proteomes" id="UP000316416"/>
    </source>
</evidence>
<reference evidence="1" key="1">
    <citation type="submission" date="2021-07" db="EMBL/GenBank/DDBJ databases">
        <title>Shewanella sp. YLB-07 whole genome sequence.</title>
        <authorList>
            <person name="Yu L."/>
        </authorList>
    </citation>
    <scope>NUCLEOTIDE SEQUENCE</scope>
    <source>
        <strain evidence="1">YLB-08</strain>
    </source>
</reference>
<dbReference type="RefSeq" id="WP_142871245.1">
    <property type="nucleotide sequence ID" value="NZ_CP045503.2"/>
</dbReference>
<organism evidence="1 2">
    <name type="scientific">Shewanella eurypsychrophilus</name>
    <dbReference type="NCBI Taxonomy" id="2593656"/>
    <lineage>
        <taxon>Bacteria</taxon>
        <taxon>Pseudomonadati</taxon>
        <taxon>Pseudomonadota</taxon>
        <taxon>Gammaproteobacteria</taxon>
        <taxon>Alteromonadales</taxon>
        <taxon>Shewanellaceae</taxon>
        <taxon>Shewanella</taxon>
    </lineage>
</organism>
<proteinExistence type="predicted"/>
<protein>
    <submittedName>
        <fullName evidence="1">Uncharacterized protein</fullName>
    </submittedName>
</protein>
<accession>A0ABX6V9H1</accession>